<dbReference type="InterPro" id="IPR000477">
    <property type="entry name" value="RT_dom"/>
</dbReference>
<dbReference type="SUPFAM" id="SSF53098">
    <property type="entry name" value="Ribonuclease H-like"/>
    <property type="match status" value="1"/>
</dbReference>
<keyword evidence="7" id="KW-0694">RNA-binding</keyword>
<dbReference type="InterPro" id="IPR041588">
    <property type="entry name" value="Integrase_H2C2"/>
</dbReference>
<dbReference type="GO" id="GO:0004519">
    <property type="term" value="F:endonuclease activity"/>
    <property type="evidence" value="ECO:0007669"/>
    <property type="project" value="UniProtKB-KW"/>
</dbReference>
<dbReference type="CDD" id="cd00303">
    <property type="entry name" value="retropepsin_like"/>
    <property type="match status" value="1"/>
</dbReference>
<dbReference type="Gene3D" id="1.10.150.130">
    <property type="match status" value="1"/>
</dbReference>
<reference evidence="13" key="2">
    <citation type="journal article" date="2019" name="IMA Fungus">
        <title>Genome sequencing and comparison of five Tilletia species to identify candidate genes for the detection of regulated species infecting wheat.</title>
        <authorList>
            <person name="Nguyen H.D.T."/>
            <person name="Sultana T."/>
            <person name="Kesanakurti P."/>
            <person name="Hambleton S."/>
        </authorList>
    </citation>
    <scope>NUCLEOTIDE SEQUENCE</scope>
    <source>
        <strain evidence="13">DAOMC 238032</strain>
    </source>
</reference>
<evidence type="ECO:0000256" key="4">
    <source>
        <dbReference type="ARBA" id="ARBA00022722"/>
    </source>
</evidence>
<dbReference type="PROSITE" id="PS50994">
    <property type="entry name" value="INTEGRASE"/>
    <property type="match status" value="1"/>
</dbReference>
<dbReference type="GO" id="GO:0015074">
    <property type="term" value="P:DNA integration"/>
    <property type="evidence" value="ECO:0007669"/>
    <property type="project" value="InterPro"/>
</dbReference>
<feature type="compositionally biased region" description="Basic and acidic residues" evidence="11">
    <location>
        <begin position="57"/>
        <end position="69"/>
    </location>
</feature>
<dbReference type="CDD" id="cd09274">
    <property type="entry name" value="RNase_HI_RT_Ty3"/>
    <property type="match status" value="1"/>
</dbReference>
<accession>A0A8T8TQT0</accession>
<dbReference type="FunFam" id="1.10.340.70:FF:000001">
    <property type="entry name" value="Retrovirus-related Pol polyprotein from transposon gypsy-like Protein"/>
    <property type="match status" value="1"/>
</dbReference>
<dbReference type="GO" id="GO:0016787">
    <property type="term" value="F:hydrolase activity"/>
    <property type="evidence" value="ECO:0007669"/>
    <property type="project" value="UniProtKB-KW"/>
</dbReference>
<reference evidence="13" key="1">
    <citation type="submission" date="2016-04" db="EMBL/GenBank/DDBJ databases">
        <authorList>
            <person name="Nguyen H.D."/>
            <person name="Kesanakurti P."/>
            <person name="Cullis J."/>
            <person name="Levesque C.A."/>
            <person name="Hambleton S."/>
        </authorList>
    </citation>
    <scope>NUCLEOTIDE SEQUENCE</scope>
    <source>
        <strain evidence="13">DAOMC 238032</strain>
    </source>
</reference>
<dbReference type="Gene3D" id="3.10.10.10">
    <property type="entry name" value="HIV Type 1 Reverse Transcriptase, subunit A, domain 1"/>
    <property type="match status" value="1"/>
</dbReference>
<dbReference type="Gene3D" id="2.40.70.10">
    <property type="entry name" value="Acid Proteases"/>
    <property type="match status" value="1"/>
</dbReference>
<keyword evidence="5" id="KW-0255">Endonuclease</keyword>
<name>A0A8T8TQT0_9BASI</name>
<evidence type="ECO:0000256" key="9">
    <source>
        <dbReference type="ARBA" id="ARBA00023125"/>
    </source>
</evidence>
<protein>
    <recommendedName>
        <fullName evidence="1">RNA-directed DNA polymerase</fullName>
        <ecNumber evidence="1">2.7.7.49</ecNumber>
    </recommendedName>
</protein>
<dbReference type="GO" id="GO:0003723">
    <property type="term" value="F:RNA binding"/>
    <property type="evidence" value="ECO:0007669"/>
    <property type="project" value="UniProtKB-KW"/>
</dbReference>
<dbReference type="Pfam" id="PF13650">
    <property type="entry name" value="Asp_protease_2"/>
    <property type="match status" value="1"/>
</dbReference>
<dbReference type="EC" id="2.7.7.49" evidence="1"/>
<evidence type="ECO:0000259" key="12">
    <source>
        <dbReference type="PROSITE" id="PS50994"/>
    </source>
</evidence>
<dbReference type="Pfam" id="PF00078">
    <property type="entry name" value="RVT_1"/>
    <property type="match status" value="1"/>
</dbReference>
<evidence type="ECO:0000256" key="11">
    <source>
        <dbReference type="SAM" id="MobiDB-lite"/>
    </source>
</evidence>
<evidence type="ECO:0000256" key="1">
    <source>
        <dbReference type="ARBA" id="ARBA00012493"/>
    </source>
</evidence>
<dbReference type="SUPFAM" id="SSF56349">
    <property type="entry name" value="DNA breaking-rejoining enzymes"/>
    <property type="match status" value="1"/>
</dbReference>
<keyword evidence="2" id="KW-0808">Transferase</keyword>
<dbReference type="InterPro" id="IPR021109">
    <property type="entry name" value="Peptidase_aspartic_dom_sf"/>
</dbReference>
<dbReference type="GO" id="GO:0003677">
    <property type="term" value="F:DNA binding"/>
    <property type="evidence" value="ECO:0007669"/>
    <property type="project" value="UniProtKB-KW"/>
</dbReference>
<feature type="region of interest" description="Disordered" evidence="11">
    <location>
        <begin position="27"/>
        <end position="78"/>
    </location>
</feature>
<feature type="non-terminal residue" evidence="13">
    <location>
        <position position="1900"/>
    </location>
</feature>
<dbReference type="SUPFAM" id="SSF50630">
    <property type="entry name" value="Acid proteases"/>
    <property type="match status" value="1"/>
</dbReference>
<keyword evidence="4" id="KW-0540">Nuclease</keyword>
<organism evidence="13 14">
    <name type="scientific">Tilletia caries</name>
    <name type="common">wheat bunt fungus</name>
    <dbReference type="NCBI Taxonomy" id="13290"/>
    <lineage>
        <taxon>Eukaryota</taxon>
        <taxon>Fungi</taxon>
        <taxon>Dikarya</taxon>
        <taxon>Basidiomycota</taxon>
        <taxon>Ustilaginomycotina</taxon>
        <taxon>Exobasidiomycetes</taxon>
        <taxon>Tilletiales</taxon>
        <taxon>Tilletiaceae</taxon>
        <taxon>Tilletia</taxon>
    </lineage>
</organism>
<dbReference type="InterPro" id="IPR013762">
    <property type="entry name" value="Integrase-like_cat_sf"/>
</dbReference>
<keyword evidence="3" id="KW-0548">Nucleotidyltransferase</keyword>
<evidence type="ECO:0000256" key="5">
    <source>
        <dbReference type="ARBA" id="ARBA00022759"/>
    </source>
</evidence>
<dbReference type="Proteomes" id="UP000077671">
    <property type="component" value="Unassembled WGS sequence"/>
</dbReference>
<sequence>ITGALLQSRSGAYSVLILSLEASTTKPSVASHPYPFPVPYPSGSQAAGDGTGGGDDPDSRKNTAPERSHATAATAVPDKARPWSKLVQRWKEKKREVAPFPTRKRKSGASIKTRIFKSKQIVTSVTSNRPKTKLASQRFSKWLPVSSSMAARATRASSKVMRDVALAGYAAGTVRNYSTALAQWHRYCDEHKIPEKHREPAAAHLVEHWVAMQAGTKSGSYLSDWISGIKAWHTVNDLPWLPKEERLALIRRGVLNLQPDPRPPREPMTVEWLDTLTRAAKPGDPLELAVIAAAATGFWGLCRLGELVTSSDKEQRQYNITRAHVVQSVTFGAVPTFTLKLPRTKTMPTGETVVIAHQNETCDPVRLLSQHLELSPCVNQKAEAKTPLFAYRGTGKLIPLSRTKFLSTVGAMAKRAGINGLHGHSMRIGGCTTLLTGGVPPERVMLHGRWSSDAFKRYIREHAAVMTPYLVYNQVAADRLHRLYPNEWPLATLATNTHMGQRRRPVRTCRRTREDAERPFALDQTGDADDREAQRTAMSDTRPQSNGNERLAQFLPAAGAAQQSLAPTPAPAAPAVTAPSLAAPVAPAAPPSQAAPSVVGDTAMTDAGVPTGVLLASPEVQKILGPMLQRHKNFDVNAFDSGTGEDGWDVTVVEPDVNVSLMSCGVGKVECRVSGMPITAIIDSGSEINVISRSACERLRLPLTTYNSSMRTADGRSSSLNHIVRNVDVNCGGVVARIHLHVIENCTYELLLGRPWQRTVRCINRDADEGLLITIHDPVTTATHSFIAFPSEQSDPRSSYRLSVHDVVREVSHLLCEDELGRVLRREDADEEQALLARERTTRTPAHQPSVLAAYKPVARKVRSVAENITEHDRVQVNIPPDYEDDMIKLPSIAPPLQPGKRLTLERLAELKLDPDGLLLPDEMDLLKWVLVSNEMAMAFDESEKGVVDPAIVPPVTIPVTEHELWNMRNIPVPAAIKEKVLGILKSKIDSGLYEASSAGYTSRWLAVMKKVAGDYRIVHDLQPLNGVTKRIPGRLPQIDQFVGELSGKACIGSLDHFSGFDQVWLAVESRDLTTFETELGRLRHTRLPQGGTNSCVVFHFIVVAIVGPDGKVYVDDTFIPGPDSTYDDEPIPDNPNFRRFIYEYLTKLHRVLFRIGKAGMTVSARKMAPIRRTVEVLGQEVSPEGRRVSKGKVDAVLKWTRCSSVSEVRSFIGLAGQARAWVPDYLLLIQPLTQLTRKGVSFHWGPEQQAAMDEVKRIIAERTCLVELKYSDDMKPIQLGVDAGPLACGFWLGQENDEEVIRVARYGSLPFNEREQGYSQAKRELYAVFRALKYFRHWLWGTRVIVRTDAGFVKGMLANPELPNSAMVRWLAYILLFDLEVLHVKAKDNAVADGLSRRPVQPDDDAVTDDDEWITAKLNDSYLVLSSSPAANLLVPSFLQLPLTALQVEDGAPSPDSPPSRPLDLSQRHQEILTFLKDGKKPPSASTYAVNKAFLRKASRYFVVDDCLWRRGGIEGAGRLVVDDKEQQERLMRMAHEESGHKGVLTTARILEERYFWKKLLLDVREWIKTCDSCQRREKGHKEVEIRPTIAPGPWQRIGLDITYLPKALGQRYLVVARDDLSGWVEARALRHKSSRSVARFLVEDVFTRHGLPIQVTTDQGTEFKGVVDELLNKYKIDITRTSVYNPRANGAVERGHPPLKEAIVHAARTLGVPWPEVVSLACWIDRTSIRRQYGASPFSLLHAHEPVLPIDLSSPELVQKYAVIKDDEDALLAAIAERVARLGTHKELLELARKSKSTDRERAVARRNLQESLVMPSFQPGQLVLVRNFKGINSHEAEVKLQDNWVGPFKVLWQTINGGVWMTTMQGTALPSSIHPSHVKLYRPRIRARLGTGPQPEE</sequence>
<evidence type="ECO:0000256" key="6">
    <source>
        <dbReference type="ARBA" id="ARBA00022801"/>
    </source>
</evidence>
<dbReference type="Pfam" id="PF17917">
    <property type="entry name" value="RT_RNaseH"/>
    <property type="match status" value="1"/>
</dbReference>
<feature type="domain" description="Integrase catalytic" evidence="12">
    <location>
        <begin position="1591"/>
        <end position="1747"/>
    </location>
</feature>
<keyword evidence="8" id="KW-0695">RNA-directed DNA polymerase</keyword>
<dbReference type="InterPro" id="IPR043502">
    <property type="entry name" value="DNA/RNA_pol_sf"/>
</dbReference>
<dbReference type="GO" id="GO:0003964">
    <property type="term" value="F:RNA-directed DNA polymerase activity"/>
    <property type="evidence" value="ECO:0007669"/>
    <property type="project" value="UniProtKB-KW"/>
</dbReference>
<comment type="caution">
    <text evidence="13">The sequence shown here is derived from an EMBL/GenBank/DDBJ whole genome shotgun (WGS) entry which is preliminary data.</text>
</comment>
<dbReference type="Gene3D" id="1.10.443.10">
    <property type="entry name" value="Intergrase catalytic core"/>
    <property type="match status" value="1"/>
</dbReference>
<dbReference type="InterPro" id="IPR001584">
    <property type="entry name" value="Integrase_cat-core"/>
</dbReference>
<dbReference type="InterPro" id="IPR036397">
    <property type="entry name" value="RNaseH_sf"/>
</dbReference>
<dbReference type="PANTHER" id="PTHR37984">
    <property type="entry name" value="PROTEIN CBG26694"/>
    <property type="match status" value="1"/>
</dbReference>
<feature type="compositionally biased region" description="Polar residues" evidence="11">
    <location>
        <begin position="536"/>
        <end position="547"/>
    </location>
</feature>
<evidence type="ECO:0000313" key="13">
    <source>
        <dbReference type="EMBL" id="KAE8265106.1"/>
    </source>
</evidence>
<dbReference type="CDD" id="cd01647">
    <property type="entry name" value="RT_LTR"/>
    <property type="match status" value="1"/>
</dbReference>
<dbReference type="Gene3D" id="3.30.70.270">
    <property type="match status" value="2"/>
</dbReference>
<evidence type="ECO:0000256" key="7">
    <source>
        <dbReference type="ARBA" id="ARBA00022884"/>
    </source>
</evidence>
<dbReference type="InterPro" id="IPR043128">
    <property type="entry name" value="Rev_trsase/Diguanyl_cyclase"/>
</dbReference>
<feature type="compositionally biased region" description="Basic residues" evidence="11">
    <location>
        <begin position="500"/>
        <end position="510"/>
    </location>
</feature>
<dbReference type="Pfam" id="PF17921">
    <property type="entry name" value="Integrase_H2C2"/>
    <property type="match status" value="1"/>
</dbReference>
<dbReference type="PANTHER" id="PTHR37984:SF5">
    <property type="entry name" value="PROTEIN NYNRIN-LIKE"/>
    <property type="match status" value="1"/>
</dbReference>
<dbReference type="InterPro" id="IPR050951">
    <property type="entry name" value="Retrovirus_Pol_polyprotein"/>
</dbReference>
<evidence type="ECO:0000256" key="2">
    <source>
        <dbReference type="ARBA" id="ARBA00022679"/>
    </source>
</evidence>
<keyword evidence="10" id="KW-0233">DNA recombination</keyword>
<keyword evidence="9" id="KW-0238">DNA-binding</keyword>
<proteinExistence type="predicted"/>
<dbReference type="SUPFAM" id="SSF56672">
    <property type="entry name" value="DNA/RNA polymerases"/>
    <property type="match status" value="1"/>
</dbReference>
<gene>
    <name evidence="13" type="ORF">A4X03_0g489</name>
</gene>
<dbReference type="GO" id="GO:0006310">
    <property type="term" value="P:DNA recombination"/>
    <property type="evidence" value="ECO:0007669"/>
    <property type="project" value="UniProtKB-KW"/>
</dbReference>
<dbReference type="EMBL" id="LWDD02000029">
    <property type="protein sequence ID" value="KAE8265106.1"/>
    <property type="molecule type" value="Genomic_DNA"/>
</dbReference>
<evidence type="ECO:0000313" key="14">
    <source>
        <dbReference type="Proteomes" id="UP000077671"/>
    </source>
</evidence>
<dbReference type="InterPro" id="IPR010998">
    <property type="entry name" value="Integrase_recombinase_N"/>
</dbReference>
<dbReference type="Gene3D" id="1.10.340.70">
    <property type="match status" value="1"/>
</dbReference>
<evidence type="ECO:0000256" key="10">
    <source>
        <dbReference type="ARBA" id="ARBA00023172"/>
    </source>
</evidence>
<dbReference type="InterPro" id="IPR011010">
    <property type="entry name" value="DNA_brk_join_enz"/>
</dbReference>
<dbReference type="InterPro" id="IPR012337">
    <property type="entry name" value="RNaseH-like_sf"/>
</dbReference>
<evidence type="ECO:0000256" key="3">
    <source>
        <dbReference type="ARBA" id="ARBA00022695"/>
    </source>
</evidence>
<dbReference type="SUPFAM" id="SSF47823">
    <property type="entry name" value="lambda integrase-like, N-terminal domain"/>
    <property type="match status" value="1"/>
</dbReference>
<feature type="compositionally biased region" description="Basic and acidic residues" evidence="11">
    <location>
        <begin position="511"/>
        <end position="520"/>
    </location>
</feature>
<dbReference type="Gene3D" id="3.30.420.10">
    <property type="entry name" value="Ribonuclease H-like superfamily/Ribonuclease H"/>
    <property type="match status" value="1"/>
</dbReference>
<feature type="region of interest" description="Disordered" evidence="11">
    <location>
        <begin position="499"/>
        <end position="547"/>
    </location>
</feature>
<dbReference type="InterPro" id="IPR041373">
    <property type="entry name" value="RT_RNaseH"/>
</dbReference>
<dbReference type="GO" id="GO:0005634">
    <property type="term" value="C:nucleus"/>
    <property type="evidence" value="ECO:0007669"/>
    <property type="project" value="UniProtKB-ARBA"/>
</dbReference>
<dbReference type="Pfam" id="PF00665">
    <property type="entry name" value="rve"/>
    <property type="match status" value="1"/>
</dbReference>
<evidence type="ECO:0000256" key="8">
    <source>
        <dbReference type="ARBA" id="ARBA00022918"/>
    </source>
</evidence>
<keyword evidence="6" id="KW-0378">Hydrolase</keyword>